<accession>A0A366HI61</accession>
<keyword evidence="3" id="KW-1185">Reference proteome</keyword>
<gene>
    <name evidence="2" type="ORF">DES53_106166</name>
</gene>
<reference evidence="2 3" key="1">
    <citation type="submission" date="2018-06" db="EMBL/GenBank/DDBJ databases">
        <title>Genomic Encyclopedia of Type Strains, Phase IV (KMG-IV): sequencing the most valuable type-strain genomes for metagenomic binning, comparative biology and taxonomic classification.</title>
        <authorList>
            <person name="Goeker M."/>
        </authorList>
    </citation>
    <scope>NUCLEOTIDE SEQUENCE [LARGE SCALE GENOMIC DNA]</scope>
    <source>
        <strain evidence="2 3">DSM 25532</strain>
    </source>
</reference>
<dbReference type="InterPro" id="IPR029475">
    <property type="entry name" value="DUF6807"/>
</dbReference>
<comment type="caution">
    <text evidence="2">The sequence shown here is derived from an EMBL/GenBank/DDBJ whole genome shotgun (WGS) entry which is preliminary data.</text>
</comment>
<dbReference type="OrthoDB" id="191156at2"/>
<keyword evidence="2" id="KW-0503">Monooxygenase</keyword>
<dbReference type="Pfam" id="PF14100">
    <property type="entry name" value="DUF6807"/>
    <property type="match status" value="1"/>
</dbReference>
<dbReference type="Proteomes" id="UP000253426">
    <property type="component" value="Unassembled WGS sequence"/>
</dbReference>
<feature type="chain" id="PRO_5016604759" evidence="1">
    <location>
        <begin position="30"/>
        <end position="436"/>
    </location>
</feature>
<dbReference type="RefSeq" id="WP_113959589.1">
    <property type="nucleotide sequence ID" value="NZ_QNRR01000006.1"/>
</dbReference>
<name>A0A366HI61_9BACT</name>
<keyword evidence="2" id="KW-0560">Oxidoreductase</keyword>
<feature type="signal peptide" evidence="1">
    <location>
        <begin position="1"/>
        <end position="29"/>
    </location>
</feature>
<keyword evidence="1" id="KW-0732">Signal</keyword>
<organism evidence="2 3">
    <name type="scientific">Roseimicrobium gellanilyticum</name>
    <dbReference type="NCBI Taxonomy" id="748857"/>
    <lineage>
        <taxon>Bacteria</taxon>
        <taxon>Pseudomonadati</taxon>
        <taxon>Verrucomicrobiota</taxon>
        <taxon>Verrucomicrobiia</taxon>
        <taxon>Verrucomicrobiales</taxon>
        <taxon>Verrucomicrobiaceae</taxon>
        <taxon>Roseimicrobium</taxon>
    </lineage>
</organism>
<dbReference type="EMBL" id="QNRR01000006">
    <property type="protein sequence ID" value="RBP42458.1"/>
    <property type="molecule type" value="Genomic_DNA"/>
</dbReference>
<evidence type="ECO:0000313" key="3">
    <source>
        <dbReference type="Proteomes" id="UP000253426"/>
    </source>
</evidence>
<proteinExistence type="predicted"/>
<dbReference type="GO" id="GO:0004497">
    <property type="term" value="F:monooxygenase activity"/>
    <property type="evidence" value="ECO:0007669"/>
    <property type="project" value="UniProtKB-KW"/>
</dbReference>
<evidence type="ECO:0000256" key="1">
    <source>
        <dbReference type="SAM" id="SignalP"/>
    </source>
</evidence>
<protein>
    <submittedName>
        <fullName evidence="2">Methane monooxygenase PmoA-like</fullName>
    </submittedName>
</protein>
<dbReference type="AlphaFoldDB" id="A0A366HI61"/>
<evidence type="ECO:0000313" key="2">
    <source>
        <dbReference type="EMBL" id="RBP42458.1"/>
    </source>
</evidence>
<sequence length="436" mass="47143">MPATPPFAPRSLSALLAAALILPTTSAFSADPTITIQAGEQDRTNTVVTFTLGDKWHDKTLSAKETDVPVQVDSEGRASFILPSLAKGTSRTLTLVPASPVGNSTSGIDVVPGDGSLNLVAKSTGDTIPNLSTLIATYQMTPGPVPAGTSEAFAHGAHLHPVYSPSGKLLTGNHPPDHPHQRGIWMSWTKTEFGAGHPDFWNMGKDKSGKLTGEIRFDKLLNHWSGPVHGGFTSTHRWLDHTTGTEREVMLETWDLKAYHTMGHPDTAAATPPSSEKEKGKLPGVYLLDLTSTQTVTGQEPLKLPKYHYGGLGVRGSALWDAVDQVTMLTSSGHDRKTGDATKARWVWLGGEVEGTPTGITVLIHPDNFRFPQPLRLNPKNPQLCVAPSADGDWSIEPGKPLVLKYRFVLMDGKPDANELERLWMDYAQPPKVEVK</sequence>